<keyword evidence="10" id="KW-1185">Reference proteome</keyword>
<dbReference type="InterPro" id="IPR037066">
    <property type="entry name" value="Plug_dom_sf"/>
</dbReference>
<evidence type="ECO:0000256" key="7">
    <source>
        <dbReference type="PROSITE-ProRule" id="PRU01360"/>
    </source>
</evidence>
<evidence type="ECO:0000256" key="1">
    <source>
        <dbReference type="ARBA" id="ARBA00004571"/>
    </source>
</evidence>
<comment type="similarity">
    <text evidence="7">Belongs to the TonB-dependent receptor family.</text>
</comment>
<evidence type="ECO:0000256" key="2">
    <source>
        <dbReference type="ARBA" id="ARBA00022448"/>
    </source>
</evidence>
<comment type="subcellular location">
    <subcellularLocation>
        <location evidence="1 7">Cell outer membrane</location>
        <topology evidence="1 7">Multi-pass membrane protein</topology>
    </subcellularLocation>
</comment>
<organism evidence="9 10">
    <name type="scientific">Pedobacter nyackensis</name>
    <dbReference type="NCBI Taxonomy" id="475255"/>
    <lineage>
        <taxon>Bacteria</taxon>
        <taxon>Pseudomonadati</taxon>
        <taxon>Bacteroidota</taxon>
        <taxon>Sphingobacteriia</taxon>
        <taxon>Sphingobacteriales</taxon>
        <taxon>Sphingobacteriaceae</taxon>
        <taxon>Pedobacter</taxon>
    </lineage>
</organism>
<dbReference type="SUPFAM" id="SSF56935">
    <property type="entry name" value="Porins"/>
    <property type="match status" value="1"/>
</dbReference>
<keyword evidence="4 7" id="KW-0812">Transmembrane</keyword>
<dbReference type="OrthoDB" id="1094723at2"/>
<evidence type="ECO:0000256" key="3">
    <source>
        <dbReference type="ARBA" id="ARBA00022452"/>
    </source>
</evidence>
<proteinExistence type="inferred from homology"/>
<reference evidence="9 10" key="1">
    <citation type="submission" date="2017-04" db="EMBL/GenBank/DDBJ databases">
        <authorList>
            <person name="Afonso C.L."/>
            <person name="Miller P.J."/>
            <person name="Scott M.A."/>
            <person name="Spackman E."/>
            <person name="Goraichik I."/>
            <person name="Dimitrov K.M."/>
            <person name="Suarez D.L."/>
            <person name="Swayne D.E."/>
        </authorList>
    </citation>
    <scope>NUCLEOTIDE SEQUENCE [LARGE SCALE GENOMIC DNA]</scope>
    <source>
        <strain evidence="9 10">DSM 19625</strain>
    </source>
</reference>
<keyword evidence="6 7" id="KW-0998">Cell outer membrane</keyword>
<dbReference type="InterPro" id="IPR023996">
    <property type="entry name" value="TonB-dep_OMP_SusC/RagA"/>
</dbReference>
<evidence type="ECO:0000313" key="9">
    <source>
        <dbReference type="EMBL" id="SMD10347.1"/>
    </source>
</evidence>
<dbReference type="InterPro" id="IPR008969">
    <property type="entry name" value="CarboxyPept-like_regulatory"/>
</dbReference>
<dbReference type="PROSITE" id="PS52016">
    <property type="entry name" value="TONB_DEPENDENT_REC_3"/>
    <property type="match status" value="1"/>
</dbReference>
<evidence type="ECO:0000256" key="6">
    <source>
        <dbReference type="ARBA" id="ARBA00023237"/>
    </source>
</evidence>
<evidence type="ECO:0000256" key="5">
    <source>
        <dbReference type="ARBA" id="ARBA00023136"/>
    </source>
</evidence>
<dbReference type="RefSeq" id="WP_084291221.1">
    <property type="nucleotide sequence ID" value="NZ_FWYB01000013.1"/>
</dbReference>
<dbReference type="SUPFAM" id="SSF49464">
    <property type="entry name" value="Carboxypeptidase regulatory domain-like"/>
    <property type="match status" value="1"/>
</dbReference>
<dbReference type="AlphaFoldDB" id="A0A1W2EKX6"/>
<dbReference type="Pfam" id="PF07715">
    <property type="entry name" value="Plug"/>
    <property type="match status" value="1"/>
</dbReference>
<dbReference type="InterPro" id="IPR012910">
    <property type="entry name" value="Plug_dom"/>
</dbReference>
<accession>A0A1W2EKX6</accession>
<dbReference type="Proteomes" id="UP000192678">
    <property type="component" value="Unassembled WGS sequence"/>
</dbReference>
<dbReference type="Gene3D" id="2.40.170.20">
    <property type="entry name" value="TonB-dependent receptor, beta-barrel domain"/>
    <property type="match status" value="1"/>
</dbReference>
<name>A0A1W2EKX6_9SPHI</name>
<dbReference type="EMBL" id="FWYB01000013">
    <property type="protein sequence ID" value="SMD10347.1"/>
    <property type="molecule type" value="Genomic_DNA"/>
</dbReference>
<evidence type="ECO:0000313" key="10">
    <source>
        <dbReference type="Proteomes" id="UP000192678"/>
    </source>
</evidence>
<keyword evidence="3 7" id="KW-1134">Transmembrane beta strand</keyword>
<dbReference type="Gene3D" id="2.170.130.10">
    <property type="entry name" value="TonB-dependent receptor, plug domain"/>
    <property type="match status" value="1"/>
</dbReference>
<keyword evidence="5 7" id="KW-0472">Membrane</keyword>
<dbReference type="STRING" id="475255.SAMN04488101_11382"/>
<dbReference type="InterPro" id="IPR039426">
    <property type="entry name" value="TonB-dep_rcpt-like"/>
</dbReference>
<dbReference type="InterPro" id="IPR023997">
    <property type="entry name" value="TonB-dep_OMP_SusC/RagA_CS"/>
</dbReference>
<keyword evidence="2 7" id="KW-0813">Transport</keyword>
<dbReference type="Gene3D" id="2.60.40.1120">
    <property type="entry name" value="Carboxypeptidase-like, regulatory domain"/>
    <property type="match status" value="1"/>
</dbReference>
<sequence>MKLTFLYNPVFSMWRVKYKLLIVMKLTAILLLIGTMHLSAASYSQSVTVSRKNTTLETVFRDIKKQTGYLFFYSGKVNLNRQMLNVELKNVPLEEALKACLTDQNLTFNIVDKTIVVRNKVVDNTIETASNWIDITGKVIDPQKQSGIPGVNITIKGNKSVRAQTNSKGEFKIDAQPGDIIIFSYIGFKEKEVKVGDSKFLTVSMEDQVNLMNDVIVTGYQTIKKESYTGNAIVIQGEDLKRTNPQNVLKAIQSFDPSFRLLDNNLAGSDPNALPRINVRGATALPGIPETKDDVLDRNNLSSSFNLPAFILDGFEVSLQKVIDLDINRIASITLLKDAAATAVYGSRAANGVMVISTKAPVAGKLQLGYNYELTFSGPDLSDYQVLNAKDKIAYEQLAGMYKTGGSSGDTPQDVLDAQLFSRLRNVASGVDTYWLSQPLRNSYAQKHSLNAQGGDETFRYGIDVRYQTQPGVMKGATRDRYSGGMNFTYNPSPKLILRNDLSINQTNAVNSPYGSFSTYALMNPYFPKADSTGRVIQELANWRVNTFRNQDNQYKSVYVFNPLFEAGLSNFNKESYLEIIDAFSADYKLSSSLRIKGLISLNQTNSKADIFRSPSSNEFYEYATDKLNNRGTYRYTTTNRTAIDGNLTINYNKQVGDNFFNLVLGANALSAKSDFKSVEAQGFSNDRFTNIGFARIYKENSGPAGNVLINRTAGAFFSGNYSYKNKYLFDGSFRMEGSSAFGSNKRFAPFWAVGTGWNIHNEDFLQGSAVISQLRLKASTGTLGSVGFEPYMSRSMYGYYSQNWYSTGIGAAQLGYGNSNLQWQKTNTYDAGLDIGFFKDRIVLSPRYYYKLTKGLITDISLAPSTGFTTYKENLGDMANKGYEIYLTANALNASGWNVNITGNLAHNTNTLVKLSNSLKVLNNKIDDLQSDPAYNENAANGLLSMPLLRYNEGQSLNTIYAVKSLGIDPENGKEIYVKRDGTLTYDYDIKDTQPVGDSTPKVAGNLGSNISYKNFMVSFSFYYRMGGEIYNQTLVDRIENADPRFNVDRRALSQRWVNPGDPALYKNIQDLSLTRASSRFIQKENLIDLQSVYMSYDFKKDFVRKAGFQTLRTAVTMNDIFRASTVEIERGIDSPFARSITFSLQATF</sequence>
<dbReference type="InterPro" id="IPR036942">
    <property type="entry name" value="Beta-barrel_TonB_sf"/>
</dbReference>
<dbReference type="Pfam" id="PF13715">
    <property type="entry name" value="CarbopepD_reg_2"/>
    <property type="match status" value="1"/>
</dbReference>
<protein>
    <submittedName>
        <fullName evidence="9">TonB-linked outer membrane protein, SusC/RagA family</fullName>
    </submittedName>
</protein>
<gene>
    <name evidence="9" type="ORF">SAMN04488101_11382</name>
</gene>
<dbReference type="GO" id="GO:0009279">
    <property type="term" value="C:cell outer membrane"/>
    <property type="evidence" value="ECO:0007669"/>
    <property type="project" value="UniProtKB-SubCell"/>
</dbReference>
<dbReference type="NCBIfam" id="TIGR04056">
    <property type="entry name" value="OMP_RagA_SusC"/>
    <property type="match status" value="1"/>
</dbReference>
<dbReference type="NCBIfam" id="TIGR04057">
    <property type="entry name" value="SusC_RagA_signa"/>
    <property type="match status" value="1"/>
</dbReference>
<feature type="domain" description="TonB-dependent receptor plug" evidence="8">
    <location>
        <begin position="225"/>
        <end position="353"/>
    </location>
</feature>
<evidence type="ECO:0000256" key="4">
    <source>
        <dbReference type="ARBA" id="ARBA00022692"/>
    </source>
</evidence>
<evidence type="ECO:0000259" key="8">
    <source>
        <dbReference type="Pfam" id="PF07715"/>
    </source>
</evidence>